<feature type="non-terminal residue" evidence="3">
    <location>
        <position position="116"/>
    </location>
</feature>
<evidence type="ECO:0000313" key="3">
    <source>
        <dbReference type="EMBL" id="RNE95522.1"/>
    </source>
</evidence>
<evidence type="ECO:0000256" key="2">
    <source>
        <dbReference type="SAM" id="Phobius"/>
    </source>
</evidence>
<protein>
    <submittedName>
        <fullName evidence="3">Uncharacterized protein</fullName>
    </submittedName>
</protein>
<gene>
    <name evidence="3" type="ORF">TraAM80_10463</name>
</gene>
<feature type="transmembrane region" description="Helical" evidence="2">
    <location>
        <begin position="27"/>
        <end position="45"/>
    </location>
</feature>
<organism evidence="3 4">
    <name type="scientific">Trypanosoma rangeli</name>
    <dbReference type="NCBI Taxonomy" id="5698"/>
    <lineage>
        <taxon>Eukaryota</taxon>
        <taxon>Discoba</taxon>
        <taxon>Euglenozoa</taxon>
        <taxon>Kinetoplastea</taxon>
        <taxon>Metakinetoplastina</taxon>
        <taxon>Trypanosomatida</taxon>
        <taxon>Trypanosomatidae</taxon>
        <taxon>Trypanosoma</taxon>
        <taxon>Herpetosoma</taxon>
    </lineage>
</organism>
<feature type="region of interest" description="Disordered" evidence="1">
    <location>
        <begin position="85"/>
        <end position="116"/>
    </location>
</feature>
<accession>A0A422MQM5</accession>
<keyword evidence="2" id="KW-0812">Transmembrane</keyword>
<dbReference type="Proteomes" id="UP000283634">
    <property type="component" value="Unassembled WGS sequence"/>
</dbReference>
<name>A0A422MQM5_TRYRA</name>
<comment type="caution">
    <text evidence="3">The sequence shown here is derived from an EMBL/GenBank/DDBJ whole genome shotgun (WGS) entry which is preliminary data.</text>
</comment>
<dbReference type="AlphaFoldDB" id="A0A422MQM5"/>
<dbReference type="EMBL" id="MKGL01000844">
    <property type="protein sequence ID" value="RNE95522.1"/>
    <property type="molecule type" value="Genomic_DNA"/>
</dbReference>
<dbReference type="RefSeq" id="XP_029233297.1">
    <property type="nucleotide sequence ID" value="XM_029387080.1"/>
</dbReference>
<dbReference type="GeneID" id="40334396"/>
<reference evidence="3 4" key="1">
    <citation type="journal article" date="2018" name="BMC Genomics">
        <title>Genomic comparison of Trypanosoma conorhini and Trypanosoma rangeli to Trypanosoma cruzi strains of high and low virulence.</title>
        <authorList>
            <person name="Bradwell K.R."/>
            <person name="Koparde V.N."/>
            <person name="Matveyev A.V."/>
            <person name="Serrano M.G."/>
            <person name="Alves J.M."/>
            <person name="Parikh H."/>
            <person name="Huang B."/>
            <person name="Lee V."/>
            <person name="Espinosa-Alvarez O."/>
            <person name="Ortiz P.A."/>
            <person name="Costa-Martins A.G."/>
            <person name="Teixeira M.M."/>
            <person name="Buck G.A."/>
        </authorList>
    </citation>
    <scope>NUCLEOTIDE SEQUENCE [LARGE SCALE GENOMIC DNA]</scope>
    <source>
        <strain evidence="3 4">AM80</strain>
    </source>
</reference>
<proteinExistence type="predicted"/>
<keyword evidence="4" id="KW-1185">Reference proteome</keyword>
<sequence length="116" mass="12819">MRTSPACVAVVVLGRYSHRPAVPLPLVAPSFLLVLFVPFSCSAHVNAHTPRHANATDPAERRELLKTRTQRIVVAAPSPTCLWRSSRDGSAARTRRRRTAARVAADPRCRWKRAAT</sequence>
<evidence type="ECO:0000256" key="1">
    <source>
        <dbReference type="SAM" id="MobiDB-lite"/>
    </source>
</evidence>
<keyword evidence="2" id="KW-0472">Membrane</keyword>
<evidence type="ECO:0000313" key="4">
    <source>
        <dbReference type="Proteomes" id="UP000283634"/>
    </source>
</evidence>
<keyword evidence="2" id="KW-1133">Transmembrane helix</keyword>